<evidence type="ECO:0000313" key="2">
    <source>
        <dbReference type="Proteomes" id="UP000217311"/>
    </source>
</evidence>
<accession>A0A290MGP7</accession>
<dbReference type="Proteomes" id="UP000217311">
    <property type="component" value="Chromosome"/>
</dbReference>
<organism evidence="1 2">
    <name type="scientific">Caulobacter vibrioides</name>
    <name type="common">Caulobacter crescentus</name>
    <dbReference type="NCBI Taxonomy" id="155892"/>
    <lineage>
        <taxon>Bacteria</taxon>
        <taxon>Pseudomonadati</taxon>
        <taxon>Pseudomonadota</taxon>
        <taxon>Alphaproteobacteria</taxon>
        <taxon>Caulobacterales</taxon>
        <taxon>Caulobacteraceae</taxon>
        <taxon>Caulobacter</taxon>
    </lineage>
</organism>
<dbReference type="RefSeq" id="WP_096050457.1">
    <property type="nucleotide sequence ID" value="NZ_CP023315.3"/>
</dbReference>
<proteinExistence type="predicted"/>
<protein>
    <submittedName>
        <fullName evidence="1">Uncharacterized protein</fullName>
    </submittedName>
</protein>
<sequence length="125" mass="14339">MTSYLVTYDLKETTPKPHRAFIQAAEKEGFLYVFQGTRDLFRLPNTTLWGEFASCDLATKAFDRAKAAAARSLGVTVYVEKNFFTSLDDWSVTSDRSKAPEARWTGYSKLETCRQHQLNDPYFAY</sequence>
<name>A0A290MGP7_CAUVI</name>
<evidence type="ECO:0000313" key="1">
    <source>
        <dbReference type="EMBL" id="ATC30990.1"/>
    </source>
</evidence>
<gene>
    <name evidence="1" type="ORF">CA606_00745</name>
</gene>
<reference evidence="2" key="1">
    <citation type="submission" date="2017-09" db="EMBL/GenBank/DDBJ databases">
        <title>Genome evolution observed in wild isolates of Caulobacter crescentus.</title>
        <authorList>
            <person name="Ely B."/>
            <person name="Wilson K."/>
            <person name="Scott D."/>
        </authorList>
    </citation>
    <scope>NUCLEOTIDE SEQUENCE [LARGE SCALE GENOMIC DNA]</scope>
    <source>
        <strain evidence="2">CB13b1a</strain>
    </source>
</reference>
<dbReference type="AlphaFoldDB" id="A0A290MGP7"/>
<dbReference type="EMBL" id="CP023315">
    <property type="protein sequence ID" value="ATC30990.1"/>
    <property type="molecule type" value="Genomic_DNA"/>
</dbReference>